<evidence type="ECO:0000256" key="2">
    <source>
        <dbReference type="SAM" id="SignalP"/>
    </source>
</evidence>
<protein>
    <submittedName>
        <fullName evidence="3">Srl1p</fullName>
    </submittedName>
</protein>
<organism evidence="3">
    <name type="scientific">Saccharomyces paradoxus</name>
    <name type="common">Yeast</name>
    <name type="synonym">Saccharomyces douglasii</name>
    <dbReference type="NCBI Taxonomy" id="27291"/>
    <lineage>
        <taxon>Eukaryota</taxon>
        <taxon>Fungi</taxon>
        <taxon>Dikarya</taxon>
        <taxon>Ascomycota</taxon>
        <taxon>Saccharomycotina</taxon>
        <taxon>Saccharomycetes</taxon>
        <taxon>Saccharomycetales</taxon>
        <taxon>Saccharomycetaceae</taxon>
        <taxon>Saccharomyces</taxon>
    </lineage>
</organism>
<dbReference type="RefSeq" id="XP_033769368.1">
    <property type="nucleotide sequence ID" value="XM_033913477.1"/>
</dbReference>
<proteinExistence type="predicted"/>
<feature type="signal peptide" evidence="2">
    <location>
        <begin position="1"/>
        <end position="19"/>
    </location>
</feature>
<reference evidence="3" key="1">
    <citation type="journal article" date="2017" name="Nat. Genet.">
        <title>Contrasting evolutionary genome dynamics between domesticated and wild yeasts.</title>
        <authorList>
            <person name="Yue J.X."/>
            <person name="Li J."/>
            <person name="Aigrain L."/>
            <person name="Hallin J."/>
            <person name="Persson K."/>
            <person name="Oliver K."/>
            <person name="Bergstrom A."/>
            <person name="Coupland P."/>
            <person name="Warringer J."/>
            <person name="Lagomarsino M.C."/>
            <person name="Fischer G."/>
            <person name="Durbin R."/>
            <person name="Liti G."/>
        </authorList>
    </citation>
    <scope>NUCLEOTIDE SEQUENCE</scope>
    <source>
        <strain evidence="3">CBS432</strain>
    </source>
</reference>
<gene>
    <name evidence="3" type="primary">SRL1</name>
    <name evidence="3" type="ORF">SPAR_O03640</name>
</gene>
<reference evidence="3" key="2">
    <citation type="submission" date="2020-01" db="EMBL/GenBank/DDBJ databases">
        <title>Population-level Yeast Reference Genomes.</title>
        <authorList>
            <person name="Yue J.-X."/>
        </authorList>
    </citation>
    <scope>NUCLEOTIDE SEQUENCE</scope>
    <source>
        <strain evidence="3">CBS432</strain>
    </source>
</reference>
<evidence type="ECO:0000256" key="1">
    <source>
        <dbReference type="SAM" id="MobiDB-lite"/>
    </source>
</evidence>
<feature type="compositionally biased region" description="Basic and acidic residues" evidence="1">
    <location>
        <begin position="127"/>
        <end position="136"/>
    </location>
</feature>
<reference evidence="3" key="3">
    <citation type="submission" date="2025-07" db="EMBL/GenBank/DDBJ databases">
        <authorList>
            <consortium name="NCBI Genome Project"/>
        </authorList>
    </citation>
    <scope>NUCLEOTIDE SEQUENCE</scope>
    <source>
        <strain evidence="3">CBS432</strain>
    </source>
</reference>
<accession>A0A8B8V072</accession>
<name>A0A8B8V072_SACPA</name>
<reference evidence="3" key="4">
    <citation type="submission" date="2025-08" db="UniProtKB">
        <authorList>
            <consortium name="RefSeq"/>
        </authorList>
    </citation>
    <scope>IDENTIFICATION</scope>
    <source>
        <strain evidence="3">CBS432</strain>
    </source>
</reference>
<dbReference type="KEGG" id="spao:SPAR_O03640"/>
<feature type="chain" id="PRO_5034418650" evidence="2">
    <location>
        <begin position="20"/>
        <end position="205"/>
    </location>
</feature>
<evidence type="ECO:0000313" key="3">
    <source>
        <dbReference type="RefSeq" id="XP_033769368.1"/>
    </source>
</evidence>
<dbReference type="VEuPathDB" id="FungiDB:SPAR_O03640"/>
<feature type="region of interest" description="Disordered" evidence="1">
    <location>
        <begin position="117"/>
        <end position="136"/>
    </location>
</feature>
<keyword evidence="2" id="KW-0732">Signal</keyword>
<dbReference type="GeneID" id="54633793"/>
<sequence length="205" mass="21690">MFHSVALFALFALTSSVSAIYSNNTAFTTTTLAPSYSLEPHETTISYADDTTTFFVTSTVYSTNWFTSTSATITNAATSSASGSAAPEYTHEITSTSTITSTLLLTLHDTTTLAPSSTAVSVSDEDSNNKDAKVRSIDQASTSNGCVPITKFVTVTNEPVTQYVTVTPNTTTQYVTVTGAPSVTTTSPGNVQWYNTTSITNSTSW</sequence>
<dbReference type="OrthoDB" id="4069554at2759"/>
<dbReference type="AlphaFoldDB" id="A0A8B8V072"/>